<sequence length="94" mass="10489">MRGYSRVSSRVAACGPTKISSDPLEGDLPQTWNEKKLERTVRGKEKIIFGFLRGKNRFYGLFGLGPCSGYEFSYEFNSKLLGFSASPDDRGSPK</sequence>
<keyword evidence="2" id="KW-1185">Reference proteome</keyword>
<dbReference type="Proteomes" id="UP000479000">
    <property type="component" value="Unassembled WGS sequence"/>
</dbReference>
<evidence type="ECO:0000313" key="1">
    <source>
        <dbReference type="EMBL" id="CAB0009052.1"/>
    </source>
</evidence>
<organism evidence="1 2">
    <name type="scientific">Nesidiocoris tenuis</name>
    <dbReference type="NCBI Taxonomy" id="355587"/>
    <lineage>
        <taxon>Eukaryota</taxon>
        <taxon>Metazoa</taxon>
        <taxon>Ecdysozoa</taxon>
        <taxon>Arthropoda</taxon>
        <taxon>Hexapoda</taxon>
        <taxon>Insecta</taxon>
        <taxon>Pterygota</taxon>
        <taxon>Neoptera</taxon>
        <taxon>Paraneoptera</taxon>
        <taxon>Hemiptera</taxon>
        <taxon>Heteroptera</taxon>
        <taxon>Panheteroptera</taxon>
        <taxon>Cimicomorpha</taxon>
        <taxon>Miridae</taxon>
        <taxon>Dicyphina</taxon>
        <taxon>Nesidiocoris</taxon>
    </lineage>
</organism>
<dbReference type="EMBL" id="CADCXU010021403">
    <property type="protein sequence ID" value="CAB0009052.1"/>
    <property type="molecule type" value="Genomic_DNA"/>
</dbReference>
<reference evidence="1 2" key="1">
    <citation type="submission" date="2020-02" db="EMBL/GenBank/DDBJ databases">
        <authorList>
            <person name="Ferguson B K."/>
        </authorList>
    </citation>
    <scope>NUCLEOTIDE SEQUENCE [LARGE SCALE GENOMIC DNA]</scope>
</reference>
<dbReference type="AlphaFoldDB" id="A0A6H5H615"/>
<name>A0A6H5H615_9HEMI</name>
<evidence type="ECO:0000313" key="2">
    <source>
        <dbReference type="Proteomes" id="UP000479000"/>
    </source>
</evidence>
<accession>A0A6H5H615</accession>
<feature type="non-terminal residue" evidence="1">
    <location>
        <position position="94"/>
    </location>
</feature>
<protein>
    <submittedName>
        <fullName evidence="1">Uncharacterized protein</fullName>
    </submittedName>
</protein>
<gene>
    <name evidence="1" type="ORF">NTEN_LOCUS14236</name>
</gene>
<proteinExistence type="predicted"/>